<dbReference type="PIRSF" id="PIRSF003203">
    <property type="entry name" value="AzlD"/>
    <property type="match status" value="1"/>
</dbReference>
<evidence type="ECO:0000256" key="1">
    <source>
        <dbReference type="SAM" id="Phobius"/>
    </source>
</evidence>
<gene>
    <name evidence="2" type="ORF">C7383_103378</name>
</gene>
<feature type="transmembrane region" description="Helical" evidence="1">
    <location>
        <begin position="39"/>
        <end position="60"/>
    </location>
</feature>
<reference evidence="2 3" key="1">
    <citation type="submission" date="2018-05" db="EMBL/GenBank/DDBJ databases">
        <authorList>
            <person name="Goeker M."/>
            <person name="Huntemann M."/>
            <person name="Clum A."/>
            <person name="Pillay M."/>
            <person name="Palaniappan K."/>
            <person name="Varghese N."/>
            <person name="Mikhailova N."/>
            <person name="Stamatis D."/>
            <person name="Reddy T."/>
            <person name="Daum C."/>
            <person name="Shapiro N."/>
            <person name="Ivanova N."/>
            <person name="Kyrpides N."/>
            <person name="Woyke T."/>
        </authorList>
    </citation>
    <scope>NUCLEOTIDE SEQUENCE [LARGE SCALE GENOMIC DNA]</scope>
    <source>
        <strain evidence="2 3">DSM 26524</strain>
    </source>
</reference>
<keyword evidence="1" id="KW-0472">Membrane</keyword>
<name>A0AB73T7G1_9FIRM</name>
<sequence length="110" mass="12364">MRISDFQTFSMILVMAVITFMIRGLPFLLFPGNKKTPGYILYLGKVLPYAIIAMLVVYCLKEVSVVTAPYGLPEFISIIAIVLVHLWKRNTLLSIGGGTLLYMFLVQTVF</sequence>
<dbReference type="AlphaFoldDB" id="A0AB73T7G1"/>
<dbReference type="EMBL" id="QGGY01000003">
    <property type="protein sequence ID" value="PWJ77532.1"/>
    <property type="molecule type" value="Genomic_DNA"/>
</dbReference>
<dbReference type="Proteomes" id="UP000245412">
    <property type="component" value="Unassembled WGS sequence"/>
</dbReference>
<keyword evidence="1" id="KW-1133">Transmembrane helix</keyword>
<comment type="caution">
    <text evidence="2">The sequence shown here is derived from an EMBL/GenBank/DDBJ whole genome shotgun (WGS) entry which is preliminary data.</text>
</comment>
<evidence type="ECO:0000313" key="3">
    <source>
        <dbReference type="Proteomes" id="UP000245412"/>
    </source>
</evidence>
<keyword evidence="1" id="KW-0812">Transmembrane</keyword>
<feature type="transmembrane region" description="Helical" evidence="1">
    <location>
        <begin position="67"/>
        <end position="86"/>
    </location>
</feature>
<organism evidence="2 3">
    <name type="scientific">Murimonas intestini</name>
    <dbReference type="NCBI Taxonomy" id="1337051"/>
    <lineage>
        <taxon>Bacteria</taxon>
        <taxon>Bacillati</taxon>
        <taxon>Bacillota</taxon>
        <taxon>Clostridia</taxon>
        <taxon>Lachnospirales</taxon>
        <taxon>Lachnospiraceae</taxon>
        <taxon>Murimonas</taxon>
    </lineage>
</organism>
<dbReference type="RefSeq" id="WP_109625627.1">
    <property type="nucleotide sequence ID" value="NZ_CABJAT010000018.1"/>
</dbReference>
<accession>A0AB73T7G1</accession>
<protein>
    <submittedName>
        <fullName evidence="2">Branched-subunit amino acid transport protein AzlD</fullName>
    </submittedName>
</protein>
<feature type="transmembrane region" description="Helical" evidence="1">
    <location>
        <begin position="92"/>
        <end position="109"/>
    </location>
</feature>
<feature type="transmembrane region" description="Helical" evidence="1">
    <location>
        <begin position="12"/>
        <end position="33"/>
    </location>
</feature>
<dbReference type="InterPro" id="IPR008407">
    <property type="entry name" value="Brnchd-chn_aa_trnsp_AzlD"/>
</dbReference>
<proteinExistence type="predicted"/>
<keyword evidence="3" id="KW-1185">Reference proteome</keyword>
<evidence type="ECO:0000313" key="2">
    <source>
        <dbReference type="EMBL" id="PWJ77532.1"/>
    </source>
</evidence>
<dbReference type="Pfam" id="PF05437">
    <property type="entry name" value="AzlD"/>
    <property type="match status" value="1"/>
</dbReference>